<reference evidence="6" key="1">
    <citation type="submission" date="2020-12" db="EMBL/GenBank/DDBJ databases">
        <title>Sanguibacter suaedae sp. nov., isolated from Suaeda aralocaspica.</title>
        <authorList>
            <person name="Ma Q."/>
        </authorList>
    </citation>
    <scope>NUCLEOTIDE SEQUENCE</scope>
    <source>
        <strain evidence="6">YZGR15</strain>
    </source>
</reference>
<dbReference type="Proteomes" id="UP000602087">
    <property type="component" value="Unassembled WGS sequence"/>
</dbReference>
<dbReference type="RefSeq" id="WP_198732907.1">
    <property type="nucleotide sequence ID" value="NZ_JAEINH010000003.1"/>
</dbReference>
<dbReference type="GO" id="GO:0030001">
    <property type="term" value="P:metal ion transport"/>
    <property type="evidence" value="ECO:0007669"/>
    <property type="project" value="InterPro"/>
</dbReference>
<proteinExistence type="inferred from homology"/>
<comment type="caution">
    <text evidence="6">The sequence shown here is derived from an EMBL/GenBank/DDBJ whole genome shotgun (WGS) entry which is preliminary data.</text>
</comment>
<dbReference type="EMBL" id="JAEINH010000003">
    <property type="protein sequence ID" value="MBI9114348.1"/>
    <property type="molecule type" value="Genomic_DNA"/>
</dbReference>
<evidence type="ECO:0000313" key="6">
    <source>
        <dbReference type="EMBL" id="MBI9114348.1"/>
    </source>
</evidence>
<keyword evidence="7" id="KW-1185">Reference proteome</keyword>
<keyword evidence="3" id="KW-0732">Signal</keyword>
<dbReference type="InterPro" id="IPR006127">
    <property type="entry name" value="ZnuA-like"/>
</dbReference>
<name>A0A934I344_9MICO</name>
<feature type="compositionally biased region" description="Basic and acidic residues" evidence="5">
    <location>
        <begin position="126"/>
        <end position="144"/>
    </location>
</feature>
<evidence type="ECO:0000256" key="3">
    <source>
        <dbReference type="ARBA" id="ARBA00022729"/>
    </source>
</evidence>
<dbReference type="InterPro" id="IPR050492">
    <property type="entry name" value="Bact_metal-bind_prot9"/>
</dbReference>
<dbReference type="PANTHER" id="PTHR42953:SF3">
    <property type="entry name" value="HIGH-AFFINITY ZINC UPTAKE SYSTEM PROTEIN ZNUA"/>
    <property type="match status" value="1"/>
</dbReference>
<evidence type="ECO:0000256" key="2">
    <source>
        <dbReference type="ARBA" id="ARBA00022448"/>
    </source>
</evidence>
<dbReference type="InterPro" id="IPR006128">
    <property type="entry name" value="Lipoprotein_PsaA-like"/>
</dbReference>
<dbReference type="PANTHER" id="PTHR42953">
    <property type="entry name" value="HIGH-AFFINITY ZINC UPTAKE SYSTEM PROTEIN ZNUA-RELATED"/>
    <property type="match status" value="1"/>
</dbReference>
<sequence length="324" mass="34060">MFAASSAHRPSRARRAALVTTASAVLALAVGGCATEPDDGRVQVLASFYPLQYVTEQVGGDLVTVESLTPPGAEPHDLELSPAHARKVADADLVVYLSDFQPAVDEAVAAQAPEHVVDAADAAALEDGREEGHEGETAEEHAEHADEDEHDHGSLDPHFWLDPTRLAAVSEDVVAELSAVDPANADAYAARGAELVAGLTDLDAEYSSALQQCEGSVLVTSHEAFGYLAERYGLEQVGISGIDPEADPSPARLREVSDVVRENDVSTIYFETLASSKVTDTLASDLGVGTAVLDPLEGLTDPESDYRSVMLSNLESLRTGLGCA</sequence>
<comment type="similarity">
    <text evidence="1 4">Belongs to the bacterial solute-binding protein 9 family.</text>
</comment>
<protein>
    <submittedName>
        <fullName evidence="6">Zinc ABC transporter substrate-binding protein</fullName>
    </submittedName>
</protein>
<dbReference type="AlphaFoldDB" id="A0A934I344"/>
<dbReference type="GO" id="GO:0046872">
    <property type="term" value="F:metal ion binding"/>
    <property type="evidence" value="ECO:0007669"/>
    <property type="project" value="InterPro"/>
</dbReference>
<organism evidence="6 7">
    <name type="scientific">Sanguibacter suaedae</name>
    <dbReference type="NCBI Taxonomy" id="2795737"/>
    <lineage>
        <taxon>Bacteria</taxon>
        <taxon>Bacillati</taxon>
        <taxon>Actinomycetota</taxon>
        <taxon>Actinomycetes</taxon>
        <taxon>Micrococcales</taxon>
        <taxon>Sanguibacteraceae</taxon>
        <taxon>Sanguibacter</taxon>
    </lineage>
</organism>
<keyword evidence="2 4" id="KW-0813">Transport</keyword>
<feature type="region of interest" description="Disordered" evidence="5">
    <location>
        <begin position="126"/>
        <end position="158"/>
    </location>
</feature>
<evidence type="ECO:0000256" key="4">
    <source>
        <dbReference type="RuleBase" id="RU003512"/>
    </source>
</evidence>
<evidence type="ECO:0000256" key="5">
    <source>
        <dbReference type="SAM" id="MobiDB-lite"/>
    </source>
</evidence>
<dbReference type="Pfam" id="PF01297">
    <property type="entry name" value="ZnuA"/>
    <property type="match status" value="1"/>
</dbReference>
<evidence type="ECO:0000313" key="7">
    <source>
        <dbReference type="Proteomes" id="UP000602087"/>
    </source>
</evidence>
<evidence type="ECO:0000256" key="1">
    <source>
        <dbReference type="ARBA" id="ARBA00011028"/>
    </source>
</evidence>
<dbReference type="GO" id="GO:0007155">
    <property type="term" value="P:cell adhesion"/>
    <property type="evidence" value="ECO:0007669"/>
    <property type="project" value="InterPro"/>
</dbReference>
<dbReference type="SUPFAM" id="SSF53807">
    <property type="entry name" value="Helical backbone' metal receptor"/>
    <property type="match status" value="1"/>
</dbReference>
<dbReference type="Gene3D" id="3.40.50.1980">
    <property type="entry name" value="Nitrogenase molybdenum iron protein domain"/>
    <property type="match status" value="2"/>
</dbReference>
<gene>
    <name evidence="6" type="ORF">JAV76_04895</name>
</gene>
<accession>A0A934I344</accession>
<dbReference type="PRINTS" id="PR00690">
    <property type="entry name" value="ADHESNFAMILY"/>
</dbReference>